<dbReference type="OrthoDB" id="685772at2759"/>
<dbReference type="InterPro" id="IPR018289">
    <property type="entry name" value="MULE_transposase_dom"/>
</dbReference>
<feature type="compositionally biased region" description="Low complexity" evidence="1">
    <location>
        <begin position="152"/>
        <end position="163"/>
    </location>
</feature>
<proteinExistence type="predicted"/>
<evidence type="ECO:0000256" key="1">
    <source>
        <dbReference type="SAM" id="MobiDB-lite"/>
    </source>
</evidence>
<dbReference type="AlphaFoldDB" id="A0A8T3AMJ9"/>
<accession>A0A8T3AMJ9</accession>
<keyword evidence="4" id="KW-1185">Reference proteome</keyword>
<evidence type="ECO:0000259" key="2">
    <source>
        <dbReference type="Pfam" id="PF10551"/>
    </source>
</evidence>
<gene>
    <name evidence="3" type="ORF">KFK09_023350</name>
</gene>
<sequence length="326" mass="36117">MSRLMLFFGGELRMGDEFTATYIGGQNRPIIVDHDISLAMLKERVMGVLRINPSTTTVSLTCRLRHNGGHCATPVNDEEVCEFMLLEARIDPVVVYVEAKPNNHGDVAGPSTEIQIEPSLFLMLPSIRTNENISLHEDDIDNNVEDSYKTMDSGSSDTGDNSSQPDTELQETMYNYTNNENIGDEFIQEHARRNAAGLQSMDANNNFEDTFRTTEEWDGNEHCDPPIINIVSSTEATIPSEVYEGQIFHNKEDLQAAINGSRFKAIFWAFGPSINGWQHCRPVLSLDGTFLLGKYRGTLLAAVGIDANGGLFPLAFAIVESESNDS</sequence>
<dbReference type="PANTHER" id="PTHR31973:SF195">
    <property type="entry name" value="MUDR FAMILY TRANSPOSASE"/>
    <property type="match status" value="1"/>
</dbReference>
<reference evidence="3" key="1">
    <citation type="journal article" date="2022" name="Front. Genet.">
        <title>Chromosome-Scale Assembly of the Dendrobium nobile Genome Provides Insights Into the Molecular Mechanism of the Biosynthesis of the Medicinal Active Ingredient of Dendrobium.</title>
        <authorList>
            <person name="Xu Q."/>
            <person name="Niu S.-C."/>
            <person name="Li K.-L."/>
            <person name="Zheng P.-J."/>
            <person name="Zhang X.-J."/>
            <person name="Jia Y."/>
            <person name="Liu Y."/>
            <person name="Niu Y.-X."/>
            <person name="Yu L.-H."/>
            <person name="Chen D.-F."/>
            <person name="Zhang G.-Q."/>
        </authorList>
    </citation>
    <scope>NUCLEOTIDE SEQUENCE</scope>
    <source>
        <tissue evidence="3">Leaf</tissue>
    </source>
</reference>
<comment type="caution">
    <text evidence="3">The sequence shown here is derived from an EMBL/GenBank/DDBJ whole genome shotgun (WGS) entry which is preliminary data.</text>
</comment>
<dbReference type="Pfam" id="PF10551">
    <property type="entry name" value="MULE"/>
    <property type="match status" value="1"/>
</dbReference>
<evidence type="ECO:0000313" key="3">
    <source>
        <dbReference type="EMBL" id="KAI0497022.1"/>
    </source>
</evidence>
<organism evidence="3 4">
    <name type="scientific">Dendrobium nobile</name>
    <name type="common">Orchid</name>
    <dbReference type="NCBI Taxonomy" id="94219"/>
    <lineage>
        <taxon>Eukaryota</taxon>
        <taxon>Viridiplantae</taxon>
        <taxon>Streptophyta</taxon>
        <taxon>Embryophyta</taxon>
        <taxon>Tracheophyta</taxon>
        <taxon>Spermatophyta</taxon>
        <taxon>Magnoliopsida</taxon>
        <taxon>Liliopsida</taxon>
        <taxon>Asparagales</taxon>
        <taxon>Orchidaceae</taxon>
        <taxon>Epidendroideae</taxon>
        <taxon>Malaxideae</taxon>
        <taxon>Dendrobiinae</taxon>
        <taxon>Dendrobium</taxon>
    </lineage>
</organism>
<feature type="region of interest" description="Disordered" evidence="1">
    <location>
        <begin position="135"/>
        <end position="167"/>
    </location>
</feature>
<dbReference type="PANTHER" id="PTHR31973">
    <property type="entry name" value="POLYPROTEIN, PUTATIVE-RELATED"/>
    <property type="match status" value="1"/>
</dbReference>
<dbReference type="EMBL" id="JAGYWB010000016">
    <property type="protein sequence ID" value="KAI0497022.1"/>
    <property type="molecule type" value="Genomic_DNA"/>
</dbReference>
<evidence type="ECO:0000313" key="4">
    <source>
        <dbReference type="Proteomes" id="UP000829196"/>
    </source>
</evidence>
<dbReference type="Proteomes" id="UP000829196">
    <property type="component" value="Unassembled WGS sequence"/>
</dbReference>
<feature type="domain" description="MULE transposase" evidence="2">
    <location>
        <begin position="283"/>
        <end position="325"/>
    </location>
</feature>
<protein>
    <recommendedName>
        <fullName evidence="2">MULE transposase domain-containing protein</fullName>
    </recommendedName>
</protein>
<name>A0A8T3AMJ9_DENNO</name>